<evidence type="ECO:0000256" key="8">
    <source>
        <dbReference type="ARBA" id="ARBA00013031"/>
    </source>
</evidence>
<evidence type="ECO:0000256" key="5">
    <source>
        <dbReference type="ARBA" id="ARBA00004496"/>
    </source>
</evidence>
<reference evidence="22 23" key="1">
    <citation type="submission" date="2019-09" db="EMBL/GenBank/DDBJ databases">
        <title>NBRP : Genome information of microbial organism related human and environment.</title>
        <authorList>
            <person name="Hattori M."/>
            <person name="Oshima K."/>
            <person name="Inaba H."/>
            <person name="Suda W."/>
            <person name="Sakamoto M."/>
            <person name="Iino T."/>
            <person name="Kitahara M."/>
            <person name="Oshida Y."/>
            <person name="Iida T."/>
            <person name="Kudo T."/>
            <person name="Itoh T."/>
            <person name="Ohkuma M."/>
        </authorList>
    </citation>
    <scope>NUCLEOTIDE SEQUENCE [LARGE SCALE GENOMIC DNA]</scope>
    <source>
        <strain evidence="22 23">Hi-2</strain>
    </source>
</reference>
<feature type="domain" description="3-dehydroquinate synthase C-terminal" evidence="21">
    <location>
        <begin position="191"/>
        <end position="339"/>
    </location>
</feature>
<evidence type="ECO:0000256" key="7">
    <source>
        <dbReference type="ARBA" id="ARBA00005412"/>
    </source>
</evidence>
<dbReference type="NCBIfam" id="TIGR01357">
    <property type="entry name" value="aroB"/>
    <property type="match status" value="1"/>
</dbReference>
<evidence type="ECO:0000256" key="3">
    <source>
        <dbReference type="ARBA" id="ARBA00001947"/>
    </source>
</evidence>
<comment type="similarity">
    <text evidence="7 19">Belongs to the sugar phosphate cyclases superfamily. Dehydroquinate synthase family.</text>
</comment>
<dbReference type="PANTHER" id="PTHR43622">
    <property type="entry name" value="3-DEHYDROQUINATE SYNTHASE"/>
    <property type="match status" value="1"/>
</dbReference>
<evidence type="ECO:0000256" key="11">
    <source>
        <dbReference type="ARBA" id="ARBA00022605"/>
    </source>
</evidence>
<comment type="cofactor">
    <cofactor evidence="19">
        <name>Co(2+)</name>
        <dbReference type="ChEBI" id="CHEBI:48828"/>
    </cofactor>
    <cofactor evidence="19">
        <name>Zn(2+)</name>
        <dbReference type="ChEBI" id="CHEBI:29105"/>
    </cofactor>
    <text evidence="19">Binds 1 divalent metal cation per subunit. Can use either Co(2+) or Zn(2+).</text>
</comment>
<dbReference type="PANTHER" id="PTHR43622:SF7">
    <property type="entry name" value="3-DEHYDROQUINATE SYNTHASE, CHLOROPLASTIC"/>
    <property type="match status" value="1"/>
</dbReference>
<comment type="cofactor">
    <cofactor evidence="3">
        <name>Zn(2+)</name>
        <dbReference type="ChEBI" id="CHEBI:29105"/>
    </cofactor>
</comment>
<feature type="binding site" evidence="19">
    <location>
        <begin position="115"/>
        <end position="119"/>
    </location>
    <ligand>
        <name>NAD(+)</name>
        <dbReference type="ChEBI" id="CHEBI:57540"/>
    </ligand>
</feature>
<keyword evidence="13 19" id="KW-0547">Nucleotide-binding</keyword>
<dbReference type="SUPFAM" id="SSF56796">
    <property type="entry name" value="Dehydroquinate synthase-like"/>
    <property type="match status" value="1"/>
</dbReference>
<evidence type="ECO:0000256" key="9">
    <source>
        <dbReference type="ARBA" id="ARBA00017684"/>
    </source>
</evidence>
<dbReference type="GO" id="GO:0008652">
    <property type="term" value="P:amino acid biosynthetic process"/>
    <property type="evidence" value="ECO:0007669"/>
    <property type="project" value="UniProtKB-KW"/>
</dbReference>
<feature type="binding site" evidence="19">
    <location>
        <position position="161"/>
    </location>
    <ligand>
        <name>NAD(+)</name>
        <dbReference type="ChEBI" id="CHEBI:57540"/>
    </ligand>
</feature>
<evidence type="ECO:0000313" key="23">
    <source>
        <dbReference type="Proteomes" id="UP000322084"/>
    </source>
</evidence>
<evidence type="ECO:0000256" key="6">
    <source>
        <dbReference type="ARBA" id="ARBA00004661"/>
    </source>
</evidence>
<evidence type="ECO:0000256" key="19">
    <source>
        <dbReference type="HAMAP-Rule" id="MF_00110"/>
    </source>
</evidence>
<evidence type="ECO:0000256" key="18">
    <source>
        <dbReference type="ARBA" id="ARBA00023285"/>
    </source>
</evidence>
<dbReference type="InterPro" id="IPR050071">
    <property type="entry name" value="Dehydroquinate_synthase"/>
</dbReference>
<evidence type="ECO:0000256" key="16">
    <source>
        <dbReference type="ARBA" id="ARBA00023141"/>
    </source>
</evidence>
<dbReference type="GO" id="GO:0005737">
    <property type="term" value="C:cytoplasm"/>
    <property type="evidence" value="ECO:0007669"/>
    <property type="project" value="UniProtKB-SubCell"/>
</dbReference>
<dbReference type="InterPro" id="IPR016037">
    <property type="entry name" value="DHQ_synth_AroB"/>
</dbReference>
<evidence type="ECO:0000256" key="10">
    <source>
        <dbReference type="ARBA" id="ARBA00022490"/>
    </source>
</evidence>
<keyword evidence="14 19" id="KW-0862">Zinc</keyword>
<dbReference type="CDD" id="cd08195">
    <property type="entry name" value="DHQS"/>
    <property type="match status" value="1"/>
</dbReference>
<evidence type="ECO:0000256" key="13">
    <source>
        <dbReference type="ARBA" id="ARBA00022741"/>
    </source>
</evidence>
<name>A0A5A7MP57_9PROT</name>
<dbReference type="Proteomes" id="UP000322084">
    <property type="component" value="Unassembled WGS sequence"/>
</dbReference>
<evidence type="ECO:0000256" key="4">
    <source>
        <dbReference type="ARBA" id="ARBA00003485"/>
    </source>
</evidence>
<dbReference type="FunFam" id="3.40.50.1970:FF:000007">
    <property type="entry name" value="Pentafunctional AROM polypeptide"/>
    <property type="match status" value="1"/>
</dbReference>
<evidence type="ECO:0000256" key="14">
    <source>
        <dbReference type="ARBA" id="ARBA00022833"/>
    </source>
</evidence>
<gene>
    <name evidence="19 22" type="primary">aroB</name>
    <name evidence="22" type="ORF">JCM17844_13840</name>
</gene>
<dbReference type="PIRSF" id="PIRSF001455">
    <property type="entry name" value="DHQ_synth"/>
    <property type="match status" value="1"/>
</dbReference>
<organism evidence="22 23">
    <name type="scientific">Iodidimonas gelatinilytica</name>
    <dbReference type="NCBI Taxonomy" id="1236966"/>
    <lineage>
        <taxon>Bacteria</taxon>
        <taxon>Pseudomonadati</taxon>
        <taxon>Pseudomonadota</taxon>
        <taxon>Alphaproteobacteria</taxon>
        <taxon>Iodidimonadales</taxon>
        <taxon>Iodidimonadaceae</taxon>
        <taxon>Iodidimonas</taxon>
    </lineage>
</organism>
<dbReference type="AlphaFoldDB" id="A0A5A7MP57"/>
<evidence type="ECO:0000259" key="20">
    <source>
        <dbReference type="Pfam" id="PF01761"/>
    </source>
</evidence>
<evidence type="ECO:0000259" key="21">
    <source>
        <dbReference type="Pfam" id="PF24621"/>
    </source>
</evidence>
<protein>
    <recommendedName>
        <fullName evidence="9 19">3-dehydroquinate synthase</fullName>
        <shortName evidence="19">DHQS</shortName>
        <ecNumber evidence="8 19">4.2.3.4</ecNumber>
    </recommendedName>
</protein>
<dbReference type="InterPro" id="IPR056179">
    <property type="entry name" value="DHQS_C"/>
</dbReference>
<proteinExistence type="inferred from homology"/>
<accession>A0A5A7MP57</accession>
<comment type="caution">
    <text evidence="19">Lacks conserved residue(s) required for the propagation of feature annotation.</text>
</comment>
<dbReference type="Gene3D" id="3.40.50.1970">
    <property type="match status" value="1"/>
</dbReference>
<feature type="binding site" evidence="19">
    <location>
        <begin position="139"/>
        <end position="140"/>
    </location>
    <ligand>
        <name>NAD(+)</name>
        <dbReference type="ChEBI" id="CHEBI:57540"/>
    </ligand>
</feature>
<keyword evidence="18 19" id="KW-0170">Cobalt</keyword>
<dbReference type="InterPro" id="IPR030963">
    <property type="entry name" value="DHQ_synth_fam"/>
</dbReference>
<feature type="binding site" evidence="19">
    <location>
        <position position="257"/>
    </location>
    <ligand>
        <name>Zn(2+)</name>
        <dbReference type="ChEBI" id="CHEBI:29105"/>
    </ligand>
</feature>
<dbReference type="GO" id="GO:0009073">
    <property type="term" value="P:aromatic amino acid family biosynthetic process"/>
    <property type="evidence" value="ECO:0007669"/>
    <property type="project" value="UniProtKB-KW"/>
</dbReference>
<dbReference type="HAMAP" id="MF_00110">
    <property type="entry name" value="DHQ_synthase"/>
    <property type="match status" value="1"/>
</dbReference>
<dbReference type="Pfam" id="PF01761">
    <property type="entry name" value="DHQ_synthase"/>
    <property type="match status" value="1"/>
</dbReference>
<keyword evidence="11 19" id="KW-0028">Amino-acid biosynthesis</keyword>
<keyword evidence="12 19" id="KW-0479">Metal-binding</keyword>
<dbReference type="GO" id="GO:0003856">
    <property type="term" value="F:3-dehydroquinate synthase activity"/>
    <property type="evidence" value="ECO:0007669"/>
    <property type="project" value="UniProtKB-UniRule"/>
</dbReference>
<evidence type="ECO:0000256" key="15">
    <source>
        <dbReference type="ARBA" id="ARBA00023027"/>
    </source>
</evidence>
<evidence type="ECO:0000313" key="22">
    <source>
        <dbReference type="EMBL" id="GEQ97747.1"/>
    </source>
</evidence>
<keyword evidence="17 19" id="KW-0456">Lyase</keyword>
<dbReference type="InterPro" id="IPR030960">
    <property type="entry name" value="DHQS/DOIS_N"/>
</dbReference>
<dbReference type="GO" id="GO:0009423">
    <property type="term" value="P:chorismate biosynthetic process"/>
    <property type="evidence" value="ECO:0007669"/>
    <property type="project" value="UniProtKB-UniRule"/>
</dbReference>
<feature type="domain" description="3-dehydroquinate synthase N-terminal" evidence="20">
    <location>
        <begin position="78"/>
        <end position="188"/>
    </location>
</feature>
<dbReference type="Gene3D" id="1.20.1090.10">
    <property type="entry name" value="Dehydroquinate synthase-like - alpha domain"/>
    <property type="match status" value="1"/>
</dbReference>
<dbReference type="GO" id="GO:0000166">
    <property type="term" value="F:nucleotide binding"/>
    <property type="evidence" value="ECO:0007669"/>
    <property type="project" value="UniProtKB-KW"/>
</dbReference>
<keyword evidence="10 19" id="KW-0963">Cytoplasm</keyword>
<comment type="catalytic activity">
    <reaction evidence="1 19">
        <text>7-phospho-2-dehydro-3-deoxy-D-arabino-heptonate = 3-dehydroquinate + phosphate</text>
        <dbReference type="Rhea" id="RHEA:21968"/>
        <dbReference type="ChEBI" id="CHEBI:32364"/>
        <dbReference type="ChEBI" id="CHEBI:43474"/>
        <dbReference type="ChEBI" id="CHEBI:58394"/>
        <dbReference type="EC" id="4.2.3.4"/>
    </reaction>
</comment>
<dbReference type="GO" id="GO:0046872">
    <property type="term" value="F:metal ion binding"/>
    <property type="evidence" value="ECO:0007669"/>
    <property type="project" value="UniProtKB-KW"/>
</dbReference>
<comment type="cofactor">
    <cofactor evidence="2 19">
        <name>NAD(+)</name>
        <dbReference type="ChEBI" id="CHEBI:57540"/>
    </cofactor>
</comment>
<evidence type="ECO:0000256" key="12">
    <source>
        <dbReference type="ARBA" id="ARBA00022723"/>
    </source>
</evidence>
<evidence type="ECO:0000256" key="1">
    <source>
        <dbReference type="ARBA" id="ARBA00001393"/>
    </source>
</evidence>
<keyword evidence="15 19" id="KW-0520">NAD</keyword>
<dbReference type="Pfam" id="PF24621">
    <property type="entry name" value="DHQS_C"/>
    <property type="match status" value="1"/>
</dbReference>
<evidence type="ECO:0000256" key="17">
    <source>
        <dbReference type="ARBA" id="ARBA00023239"/>
    </source>
</evidence>
<keyword evidence="16 19" id="KW-0057">Aromatic amino acid biosynthesis</keyword>
<dbReference type="EMBL" id="BKCL01000003">
    <property type="protein sequence ID" value="GEQ97747.1"/>
    <property type="molecule type" value="Genomic_DNA"/>
</dbReference>
<feature type="binding site" evidence="19">
    <location>
        <position position="152"/>
    </location>
    <ligand>
        <name>NAD(+)</name>
        <dbReference type="ChEBI" id="CHEBI:57540"/>
    </ligand>
</feature>
<comment type="subcellular location">
    <subcellularLocation>
        <location evidence="5 19">Cytoplasm</location>
    </subcellularLocation>
</comment>
<dbReference type="RefSeq" id="WP_210431483.1">
    <property type="nucleotide sequence ID" value="NZ_BKCL01000003.1"/>
</dbReference>
<feature type="binding site" evidence="19">
    <location>
        <position position="275"/>
    </location>
    <ligand>
        <name>Zn(2+)</name>
        <dbReference type="ChEBI" id="CHEBI:29105"/>
    </ligand>
</feature>
<feature type="binding site" evidence="19">
    <location>
        <position position="194"/>
    </location>
    <ligand>
        <name>Zn(2+)</name>
        <dbReference type="ChEBI" id="CHEBI:29105"/>
    </ligand>
</feature>
<comment type="caution">
    <text evidence="22">The sequence shown here is derived from an EMBL/GenBank/DDBJ whole genome shotgun (WGS) entry which is preliminary data.</text>
</comment>
<comment type="pathway">
    <text evidence="6 19">Metabolic intermediate biosynthesis; chorismate biosynthesis; chorismate from D-erythrose 4-phosphate and phosphoenolpyruvate: step 2/7.</text>
</comment>
<dbReference type="UniPathway" id="UPA00053">
    <property type="reaction ID" value="UER00085"/>
</dbReference>
<evidence type="ECO:0000256" key="2">
    <source>
        <dbReference type="ARBA" id="ARBA00001911"/>
    </source>
</evidence>
<dbReference type="EC" id="4.2.3.4" evidence="8 19"/>
<sequence length="375" mass="39787">MTEQQQAQKITQVPVSLGARGYQIMIGEGLLADPMPYLADILPRPKLALVSDDVVATRYGPALMAALADGGVDVDLHVIPAGEGSKCFAELERLCAALLDFGIERSDLVMALGGGVVGDLTGFAASVLRRGVGVVQIPTTLLSQVDSSVGGKTGINMAQGKNLVGAFHQPRRVLIDLATLDSLPERERKAGYAEVVKYGLIDRPDFFTWLERNGAAVLKGDKQAQAYAVAESCRAKAAIVVADERESGARALLNLGHSFGHAIEAFAGYDGRVLHGEAVAIGCQMALDLSVVLELCPKADADRLRRHLAETGLPHRCTDLCTGLSADRMMDLMAQDKKMSAGVLTFVLSRGIGQAFLSRDVPSDVLHGFLAANLI</sequence>
<comment type="function">
    <text evidence="4 19">Catalyzes the conversion of 3-deoxy-D-arabino-heptulosonate 7-phosphate (DAHP) to dehydroquinate (DHQ).</text>
</comment>